<sequence>MRTNHVIHAAVAAAFLLAATTAAAPLPRSVGLEMKAGPNAAYATRHDGIRLSVPEPSEAARGESPSVAPSLTDLYVTIPSAEGGERRLRVESTGHLWDERASNRIVLSGKHAARMRSEAERLRKEHYGQLTDWNEAKRLLPRRSVFSITDIESGLTFRVQRRAGSDHADVQPLSKEDTRIMRRIYKDGWSWRRKAIVVGSEGRRLAASMNGMPHGGDGIPGNGFSGHFCVHFLNSSTHRSENPDPEHQLMVYKAAGRLREMLNGSPPLAQARYLAAAMDQNETEIVRLMTEGMTLPESAGLVAATAKFASFRAGKIAESKRDPVTELTAVVELDAVFQSRGKPSRRETVRLTCARLSPLSPWRLDDCEFIPVRSRSSRRS</sequence>
<protein>
    <submittedName>
        <fullName evidence="2">Uncharacterized protein</fullName>
    </submittedName>
</protein>
<name>A0A841UCH2_9BACL</name>
<feature type="chain" id="PRO_5039148168" evidence="1">
    <location>
        <begin position="25"/>
        <end position="380"/>
    </location>
</feature>
<organism evidence="2 3">
    <name type="scientific">Cohnella xylanilytica</name>
    <dbReference type="NCBI Taxonomy" id="557555"/>
    <lineage>
        <taxon>Bacteria</taxon>
        <taxon>Bacillati</taxon>
        <taxon>Bacillota</taxon>
        <taxon>Bacilli</taxon>
        <taxon>Bacillales</taxon>
        <taxon>Paenibacillaceae</taxon>
        <taxon>Cohnella</taxon>
    </lineage>
</organism>
<keyword evidence="1" id="KW-0732">Signal</keyword>
<evidence type="ECO:0000256" key="1">
    <source>
        <dbReference type="SAM" id="SignalP"/>
    </source>
</evidence>
<dbReference type="EMBL" id="JACJVR010000130">
    <property type="protein sequence ID" value="MBB6695610.1"/>
    <property type="molecule type" value="Genomic_DNA"/>
</dbReference>
<reference evidence="2 3" key="1">
    <citation type="submission" date="2020-08" db="EMBL/GenBank/DDBJ databases">
        <title>Cohnella phylogeny.</title>
        <authorList>
            <person name="Dunlap C."/>
        </authorList>
    </citation>
    <scope>NUCLEOTIDE SEQUENCE [LARGE SCALE GENOMIC DNA]</scope>
    <source>
        <strain evidence="2 3">DSM 25239</strain>
    </source>
</reference>
<gene>
    <name evidence="2" type="ORF">H7B90_29885</name>
</gene>
<dbReference type="RefSeq" id="WP_185139553.1">
    <property type="nucleotide sequence ID" value="NZ_BORM01000010.1"/>
</dbReference>
<feature type="signal peptide" evidence="1">
    <location>
        <begin position="1"/>
        <end position="24"/>
    </location>
</feature>
<dbReference type="Proteomes" id="UP000553776">
    <property type="component" value="Unassembled WGS sequence"/>
</dbReference>
<evidence type="ECO:0000313" key="2">
    <source>
        <dbReference type="EMBL" id="MBB6695610.1"/>
    </source>
</evidence>
<accession>A0A841UCH2</accession>
<evidence type="ECO:0000313" key="3">
    <source>
        <dbReference type="Proteomes" id="UP000553776"/>
    </source>
</evidence>
<comment type="caution">
    <text evidence="2">The sequence shown here is derived from an EMBL/GenBank/DDBJ whole genome shotgun (WGS) entry which is preliminary data.</text>
</comment>
<dbReference type="AlphaFoldDB" id="A0A841UCH2"/>
<proteinExistence type="predicted"/>
<keyword evidence="3" id="KW-1185">Reference proteome</keyword>